<dbReference type="PANTHER" id="PTHR24095">
    <property type="entry name" value="ACETYL-COENZYME A SYNTHETASE"/>
    <property type="match status" value="1"/>
</dbReference>
<evidence type="ECO:0000256" key="6">
    <source>
        <dbReference type="ARBA" id="ARBA00022990"/>
    </source>
</evidence>
<evidence type="ECO:0000256" key="5">
    <source>
        <dbReference type="ARBA" id="ARBA00022840"/>
    </source>
</evidence>
<proteinExistence type="inferred from homology"/>
<feature type="domain" description="AMP-binding enzyme C-terminal" evidence="8">
    <location>
        <begin position="552"/>
        <end position="629"/>
    </location>
</feature>
<dbReference type="InterPro" id="IPR045851">
    <property type="entry name" value="AMP-bd_C_sf"/>
</dbReference>
<keyword evidence="11" id="KW-1185">Reference proteome</keyword>
<organism evidence="10 11">
    <name type="scientific">Fervidibacillus halotolerans</name>
    <dbReference type="NCBI Taxonomy" id="2980027"/>
    <lineage>
        <taxon>Bacteria</taxon>
        <taxon>Bacillati</taxon>
        <taxon>Bacillota</taxon>
        <taxon>Bacilli</taxon>
        <taxon>Bacillales</taxon>
        <taxon>Bacillaceae</taxon>
        <taxon>Fervidibacillus</taxon>
    </lineage>
</organism>
<comment type="similarity">
    <text evidence="1">Belongs to the ATP-dependent AMP-binding enzyme family.</text>
</comment>
<evidence type="ECO:0000313" key="11">
    <source>
        <dbReference type="Proteomes" id="UP001164726"/>
    </source>
</evidence>
<feature type="domain" description="Acetyl-coenzyme A synthetase N-terminal" evidence="9">
    <location>
        <begin position="42"/>
        <end position="95"/>
    </location>
</feature>
<evidence type="ECO:0000259" key="9">
    <source>
        <dbReference type="Pfam" id="PF16177"/>
    </source>
</evidence>
<dbReference type="EMBL" id="CP106877">
    <property type="protein sequence ID" value="WAA13202.1"/>
    <property type="molecule type" value="Genomic_DNA"/>
</dbReference>
<evidence type="ECO:0000256" key="1">
    <source>
        <dbReference type="ARBA" id="ARBA00006432"/>
    </source>
</evidence>
<dbReference type="KEGG" id="fhl:OE105_03485"/>
<dbReference type="Gene3D" id="3.30.300.30">
    <property type="match status" value="1"/>
</dbReference>
<dbReference type="EC" id="6.2.1.1" evidence="2"/>
<dbReference type="Gene3D" id="3.40.50.12780">
    <property type="entry name" value="N-terminal domain of ligase-like"/>
    <property type="match status" value="1"/>
</dbReference>
<keyword evidence="6" id="KW-0007">Acetylation</keyword>
<dbReference type="InterPro" id="IPR025110">
    <property type="entry name" value="AMP-bd_C"/>
</dbReference>
<dbReference type="InterPro" id="IPR032387">
    <property type="entry name" value="ACAS_N"/>
</dbReference>
<dbReference type="PROSITE" id="PS00455">
    <property type="entry name" value="AMP_BINDING"/>
    <property type="match status" value="1"/>
</dbReference>
<dbReference type="GO" id="GO:0006085">
    <property type="term" value="P:acetyl-CoA biosynthetic process"/>
    <property type="evidence" value="ECO:0007669"/>
    <property type="project" value="TreeGrafter"/>
</dbReference>
<sequence length="666" mass="75213">MDSFESAYKNKGESQIVWYPTEEQKKEANVTKFMEKHEIRSYDELLEKSVQDSDWFYPAILEELHIPWMNEYEKVVDLSNGKELPTWFKGGRTNVYVYGLEKHIENGDGNRIALIWEGENGATISKTYAQLKKETDQLAIQLKALGVKKGDRVGVFLPQIPEIQPILFSCAKIGAVVIPCFSGFGADAVAFRLRDGEAKWLFTADGFYRRGKIVNMKEVSDRAVAQVPTIEKVIHVKNIQRTKLDPTFLYGEQDIFYDDLLNKKNEIMEVKPEPMASDEPLMIIYTSGTTGKPKGTQHTHFSFPLKNAIDLNFAFDVKQKDRIFWLTDIGWMMGPWLIYGTAILGATAVIYEGSPDYPNENRLWELVEKHKITIFGIAPTVIRSLMKFGGNVREKYDLSTLRILGSTGEAWNPKPWLWYFENVGGGKCPIINYSGGTEISGGILGCVPIKPQKPCSFNGPLPGMAVAIVDPSGTPVKGEEVGDLVITQPFLGMTYSFWKDHERYLNSYWRRWNGLWYHGDFAQKDEDGFWFILGRSDDTMNIAGKRIGPADLESVVTAHPKVRESAAIPIPDEVKGEVPVIFIVPYEKIEGKETLEKEIKELIADKLGKAFLPKGVYLVDQLPRTQSGKIARRILRSAYLGQSLGDTSTLQNPDMIKQISLQKHSN</sequence>
<gene>
    <name evidence="10" type="ORF">OE105_03485</name>
</gene>
<evidence type="ECO:0000256" key="2">
    <source>
        <dbReference type="ARBA" id="ARBA00013275"/>
    </source>
</evidence>
<dbReference type="Pfam" id="PF13193">
    <property type="entry name" value="AMP-binding_C"/>
    <property type="match status" value="1"/>
</dbReference>
<dbReference type="SUPFAM" id="SSF56801">
    <property type="entry name" value="Acetyl-CoA synthetase-like"/>
    <property type="match status" value="1"/>
</dbReference>
<evidence type="ECO:0000256" key="4">
    <source>
        <dbReference type="ARBA" id="ARBA00022741"/>
    </source>
</evidence>
<evidence type="ECO:0000256" key="3">
    <source>
        <dbReference type="ARBA" id="ARBA00022598"/>
    </source>
</evidence>
<protein>
    <recommendedName>
        <fullName evidence="2">acetate--CoA ligase</fullName>
        <ecNumber evidence="2">6.2.1.1</ecNumber>
    </recommendedName>
</protein>
<evidence type="ECO:0000259" key="8">
    <source>
        <dbReference type="Pfam" id="PF13193"/>
    </source>
</evidence>
<dbReference type="InterPro" id="IPR042099">
    <property type="entry name" value="ANL_N_sf"/>
</dbReference>
<keyword evidence="4" id="KW-0547">Nucleotide-binding</keyword>
<dbReference type="Pfam" id="PF16177">
    <property type="entry name" value="ACAS_N"/>
    <property type="match status" value="1"/>
</dbReference>
<dbReference type="InterPro" id="IPR020845">
    <property type="entry name" value="AMP-binding_CS"/>
</dbReference>
<feature type="domain" description="AMP-dependent synthetase/ligase" evidence="7">
    <location>
        <begin position="107"/>
        <end position="495"/>
    </location>
</feature>
<keyword evidence="5" id="KW-0067">ATP-binding</keyword>
<accession>A0A9E8S160</accession>
<dbReference type="RefSeq" id="WP_275421351.1">
    <property type="nucleotide sequence ID" value="NZ_CP106877.1"/>
</dbReference>
<evidence type="ECO:0000313" key="10">
    <source>
        <dbReference type="EMBL" id="WAA13202.1"/>
    </source>
</evidence>
<name>A0A9E8S160_9BACI</name>
<dbReference type="GO" id="GO:0003987">
    <property type="term" value="F:acetate-CoA ligase activity"/>
    <property type="evidence" value="ECO:0007669"/>
    <property type="project" value="UniProtKB-EC"/>
</dbReference>
<keyword evidence="3" id="KW-0436">Ligase</keyword>
<dbReference type="AlphaFoldDB" id="A0A9E8S160"/>
<dbReference type="Pfam" id="PF00501">
    <property type="entry name" value="AMP-binding"/>
    <property type="match status" value="1"/>
</dbReference>
<dbReference type="GO" id="GO:0005524">
    <property type="term" value="F:ATP binding"/>
    <property type="evidence" value="ECO:0007669"/>
    <property type="project" value="UniProtKB-KW"/>
</dbReference>
<reference evidence="10" key="1">
    <citation type="submission" date="2022-09" db="EMBL/GenBank/DDBJ databases">
        <title>Complete Genomes of Fervidibacillus albus and Fervidibacillus halotolerans isolated from tidal flat sediments.</title>
        <authorList>
            <person name="Kwon K.K."/>
            <person name="Yang S.-H."/>
            <person name="Park M.J."/>
            <person name="Oh H.-M."/>
        </authorList>
    </citation>
    <scope>NUCLEOTIDE SEQUENCE</scope>
    <source>
        <strain evidence="10">MEBiC13594</strain>
    </source>
</reference>
<dbReference type="PANTHER" id="PTHR24095:SF14">
    <property type="entry name" value="ACETYL-COENZYME A SYNTHETASE 1"/>
    <property type="match status" value="1"/>
</dbReference>
<evidence type="ECO:0000259" key="7">
    <source>
        <dbReference type="Pfam" id="PF00501"/>
    </source>
</evidence>
<dbReference type="Proteomes" id="UP001164726">
    <property type="component" value="Chromosome"/>
</dbReference>
<dbReference type="InterPro" id="IPR000873">
    <property type="entry name" value="AMP-dep_synth/lig_dom"/>
</dbReference>